<evidence type="ECO:0000313" key="1">
    <source>
        <dbReference type="EMBL" id="WDI32395.1"/>
    </source>
</evidence>
<dbReference type="Proteomes" id="UP001214043">
    <property type="component" value="Chromosome"/>
</dbReference>
<dbReference type="EMBL" id="CP118166">
    <property type="protein sequence ID" value="WDI32395.1"/>
    <property type="molecule type" value="Genomic_DNA"/>
</dbReference>
<organism evidence="1 2">
    <name type="scientific">Hyphococcus flavus</name>
    <dbReference type="NCBI Taxonomy" id="1866326"/>
    <lineage>
        <taxon>Bacteria</taxon>
        <taxon>Pseudomonadati</taxon>
        <taxon>Pseudomonadota</taxon>
        <taxon>Alphaproteobacteria</taxon>
        <taxon>Parvularculales</taxon>
        <taxon>Parvularculaceae</taxon>
        <taxon>Hyphococcus</taxon>
    </lineage>
</organism>
<keyword evidence="2" id="KW-1185">Reference proteome</keyword>
<protein>
    <submittedName>
        <fullName evidence="1">Uncharacterized protein</fullName>
    </submittedName>
</protein>
<gene>
    <name evidence="1" type="ORF">PUV54_04205</name>
</gene>
<name>A0AAF0CC25_9PROT</name>
<proteinExistence type="predicted"/>
<dbReference type="RefSeq" id="WP_274494316.1">
    <property type="nucleotide sequence ID" value="NZ_CP118166.1"/>
</dbReference>
<sequence length="189" mass="21101">MSRRKRGRPTGSGIDDSATLEKVAQLVYQNPKLKFATAAKQLGIFDDSVIRRVREKWKKQKPILLNAAKAKAENVRSSDMSYGTAQRQRFDSNFSGLSEALNFFRASANPLDQVRALGGGATLAEHAKVFLGYDCEMVRISKLVEMEVNSQKKLAQLADPYHLTRDSVEAVCGVSSLHRLAREIFDLNR</sequence>
<dbReference type="AlphaFoldDB" id="A0AAF0CC25"/>
<reference evidence="1" key="1">
    <citation type="submission" date="2023-02" db="EMBL/GenBank/DDBJ databases">
        <title>Genome sequence of Hyphococcus flavus.</title>
        <authorList>
            <person name="Rong J.-C."/>
            <person name="Zhao Q."/>
            <person name="Yi M."/>
            <person name="Wu J.-Y."/>
        </authorList>
    </citation>
    <scope>NUCLEOTIDE SEQUENCE</scope>
    <source>
        <strain evidence="1">MCCC 1K03223</strain>
    </source>
</reference>
<accession>A0AAF0CC25</accession>
<evidence type="ECO:0000313" key="2">
    <source>
        <dbReference type="Proteomes" id="UP001214043"/>
    </source>
</evidence>
<dbReference type="KEGG" id="hfl:PUV54_04205"/>